<dbReference type="Pfam" id="PF13646">
    <property type="entry name" value="HEAT_2"/>
    <property type="match status" value="1"/>
</dbReference>
<reference evidence="6" key="1">
    <citation type="submission" date="2021-01" db="EMBL/GenBank/DDBJ databases">
        <authorList>
            <consortium name="Genoscope - CEA"/>
            <person name="William W."/>
        </authorList>
    </citation>
    <scope>NUCLEOTIDE SEQUENCE</scope>
</reference>
<evidence type="ECO:0000256" key="3">
    <source>
        <dbReference type="SAM" id="MobiDB-lite"/>
    </source>
</evidence>
<comment type="caution">
    <text evidence="6">The sequence shown here is derived from an EMBL/GenBank/DDBJ whole genome shotgun (WGS) entry which is preliminary data.</text>
</comment>
<sequence>MNFNTLLLEKDNDLRILALKEMLNQVDQQWSEISELLSQIETLSEDQKFPERQLAAYLCAKIQYHLDNFDESLNYALQSGNYWQSDLNDKFNQCLIKHCVEQYRQSGKASEERIRLIKSILELSCQQNNHISAIGVAVECKRIDWVIDILNKWNYPGKMMSVLHLFNTQRGEFKEQLLRLSVDLIYEEAKHGQIPNEEWGQFVTVLIQLGEAIKVAEILWTLVTNENHYKLQSGTPLLLAEQLCIDLAQNQKPQFIQKIIAALPIDQQFQEVRDKLIKLLSGEQQRKAYLYFLKNHRQVDIEVLNKIKGANDPKQSSVLHGACMFGHGLATAGTQDTQFLQANQQWATKCNYWQRFTATSTLGMIHKYNIEESQQIMATHLAQTNPFEIGGALYGLGLIHFGTQDQQLLLKFQDQMKSQKEQIIHGACLGSGLVAFASEDEKLNQDYHNLISKNESIYGEGASIGYGLLNAGSGSIEQCKHLLLLANQSDKDKIVRTLSLSIACILFHQEDKADIIIDQMLQSNDPLIRYGGCFTLAFAYVGTGSNKIIQKLLSISVNDVSEDVRRAAVISFGFLMFKNYEALPKIMRLLTLSYNPHIRYGTAIALGIACAGTLYPDAISAIEPMLTDTVDFVRQGALIALGMILSQGNKDQESKFETIMKSINEIAAKKHETVLTKLGLAIFQGLLDCGGRNLTVSLLSRQGVPKLNACVGMLWFLNYWYWYPCLTMISIALQPAAFIGLNENLDIPKDFQLQCNTKQSVFDYPPPQKKSEKPIAEKKTVQLSTTQKVRARTNKKDLEKKQLDSASQGVISREQSKMSLEQQPSEIVKQPSMIEEQEKKQAAPKDEPNQYILTNPCRILDKQKKNIQLLEGSRYQPLLKDRKQGLVMLIDSEPSQPADVISLTVKPKQPIIEQVINQQPAPPNQVPEEFVFDEALQNEEQKP</sequence>
<protein>
    <recommendedName>
        <fullName evidence="8">26S proteasome regulatory subunit RPN2 C-terminal domain-containing protein</fullName>
    </recommendedName>
</protein>
<evidence type="ECO:0000313" key="6">
    <source>
        <dbReference type="EMBL" id="CAD8045515.1"/>
    </source>
</evidence>
<evidence type="ECO:0008006" key="8">
    <source>
        <dbReference type="Google" id="ProtNLM"/>
    </source>
</evidence>
<dbReference type="GO" id="GO:0008540">
    <property type="term" value="C:proteasome regulatory particle, base subcomplex"/>
    <property type="evidence" value="ECO:0007669"/>
    <property type="project" value="TreeGrafter"/>
</dbReference>
<feature type="domain" description="26S proteasome regulatory subunit RPN2 C-terminal" evidence="4">
    <location>
        <begin position="737"/>
        <end position="901"/>
    </location>
</feature>
<proteinExistence type="inferred from homology"/>
<feature type="compositionally biased region" description="Basic and acidic residues" evidence="3">
    <location>
        <begin position="794"/>
        <end position="803"/>
    </location>
</feature>
<dbReference type="GO" id="GO:0034515">
    <property type="term" value="C:proteasome storage granule"/>
    <property type="evidence" value="ECO:0007669"/>
    <property type="project" value="TreeGrafter"/>
</dbReference>
<keyword evidence="7" id="KW-1185">Reference proteome</keyword>
<accession>A0A8S1JU39</accession>
<dbReference type="InterPro" id="IPR040623">
    <property type="entry name" value="RPN2_C"/>
</dbReference>
<evidence type="ECO:0000313" key="7">
    <source>
        <dbReference type="Proteomes" id="UP000692954"/>
    </source>
</evidence>
<evidence type="ECO:0000259" key="4">
    <source>
        <dbReference type="Pfam" id="PF18004"/>
    </source>
</evidence>
<dbReference type="Pfam" id="PF21505">
    <property type="entry name" value="RPN2_N"/>
    <property type="match status" value="1"/>
</dbReference>
<name>A0A8S1JU39_9CILI</name>
<dbReference type="GO" id="GO:0043161">
    <property type="term" value="P:proteasome-mediated ubiquitin-dependent protein catabolic process"/>
    <property type="evidence" value="ECO:0007669"/>
    <property type="project" value="TreeGrafter"/>
</dbReference>
<dbReference type="PANTHER" id="PTHR10943">
    <property type="entry name" value="26S PROTEASOME NON-ATPASE REGULATORY SUBUNIT"/>
    <property type="match status" value="1"/>
</dbReference>
<dbReference type="OrthoDB" id="261572at2759"/>
<dbReference type="InterPro" id="IPR048570">
    <property type="entry name" value="PSMD1_RPN2_N"/>
</dbReference>
<dbReference type="PIRSF" id="PIRSF015947">
    <property type="entry name" value="26S_Psome_Rpn2"/>
    <property type="match status" value="1"/>
</dbReference>
<comment type="similarity">
    <text evidence="2">Belongs to the proteasome subunit S1 family.</text>
</comment>
<dbReference type="Proteomes" id="UP000692954">
    <property type="component" value="Unassembled WGS sequence"/>
</dbReference>
<dbReference type="GO" id="GO:0005634">
    <property type="term" value="C:nucleus"/>
    <property type="evidence" value="ECO:0007669"/>
    <property type="project" value="TreeGrafter"/>
</dbReference>
<evidence type="ECO:0000256" key="2">
    <source>
        <dbReference type="PIRNR" id="PIRNR015947"/>
    </source>
</evidence>
<dbReference type="PANTHER" id="PTHR10943:SF2">
    <property type="entry name" value="26S PROTEASOME NON-ATPASE REGULATORY SUBUNIT 1"/>
    <property type="match status" value="1"/>
</dbReference>
<dbReference type="Pfam" id="PF18004">
    <property type="entry name" value="RPN2_C"/>
    <property type="match status" value="1"/>
</dbReference>
<keyword evidence="1" id="KW-0677">Repeat</keyword>
<dbReference type="EMBL" id="CAJJDN010000001">
    <property type="protein sequence ID" value="CAD8045515.1"/>
    <property type="molecule type" value="Genomic_DNA"/>
</dbReference>
<organism evidence="6 7">
    <name type="scientific">Paramecium sonneborni</name>
    <dbReference type="NCBI Taxonomy" id="65129"/>
    <lineage>
        <taxon>Eukaryota</taxon>
        <taxon>Sar</taxon>
        <taxon>Alveolata</taxon>
        <taxon>Ciliophora</taxon>
        <taxon>Intramacronucleata</taxon>
        <taxon>Oligohymenophorea</taxon>
        <taxon>Peniculida</taxon>
        <taxon>Parameciidae</taxon>
        <taxon>Paramecium</taxon>
    </lineage>
</organism>
<feature type="region of interest" description="Disordered" evidence="3">
    <location>
        <begin position="779"/>
        <end position="849"/>
    </location>
</feature>
<feature type="domain" description="26S proteasome non-ATPase regulatory subunit 1/RPN2 N-terminal" evidence="5">
    <location>
        <begin position="5"/>
        <end position="295"/>
    </location>
</feature>
<keyword evidence="2" id="KW-0647">Proteasome</keyword>
<dbReference type="AlphaFoldDB" id="A0A8S1JU39"/>
<dbReference type="InterPro" id="IPR016642">
    <property type="entry name" value="26S_Psome_Rpn2"/>
</dbReference>
<feature type="compositionally biased region" description="Basic and acidic residues" evidence="3">
    <location>
        <begin position="836"/>
        <end position="848"/>
    </location>
</feature>
<evidence type="ECO:0000256" key="1">
    <source>
        <dbReference type="ARBA" id="ARBA00022737"/>
    </source>
</evidence>
<evidence type="ECO:0000259" key="5">
    <source>
        <dbReference type="Pfam" id="PF21505"/>
    </source>
</evidence>
<gene>
    <name evidence="6" type="ORF">PSON_ATCC_30995.1.T0010086</name>
</gene>